<proteinExistence type="predicted"/>
<feature type="compositionally biased region" description="Low complexity" evidence="1">
    <location>
        <begin position="38"/>
        <end position="52"/>
    </location>
</feature>
<feature type="compositionally biased region" description="Basic and acidic residues" evidence="1">
    <location>
        <begin position="65"/>
        <end position="89"/>
    </location>
</feature>
<accession>A0A430B2Z2</accession>
<comment type="caution">
    <text evidence="2">The sequence shown here is derived from an EMBL/GenBank/DDBJ whole genome shotgun (WGS) entry which is preliminary data.</text>
</comment>
<organism evidence="2 3">
    <name type="scientific">Vagococcus acidifermentans</name>
    <dbReference type="NCBI Taxonomy" id="564710"/>
    <lineage>
        <taxon>Bacteria</taxon>
        <taxon>Bacillati</taxon>
        <taxon>Bacillota</taxon>
        <taxon>Bacilli</taxon>
        <taxon>Lactobacillales</taxon>
        <taxon>Enterococcaceae</taxon>
        <taxon>Vagococcus</taxon>
    </lineage>
</organism>
<gene>
    <name evidence="2" type="ORF">CBF27_01520</name>
</gene>
<feature type="region of interest" description="Disordered" evidence="1">
    <location>
        <begin position="38"/>
        <end position="109"/>
    </location>
</feature>
<dbReference type="RefSeq" id="WP_126811672.1">
    <property type="nucleotide sequence ID" value="NZ_NGKC01000001.1"/>
</dbReference>
<dbReference type="OrthoDB" id="2306834at2"/>
<dbReference type="EMBL" id="NGKC01000001">
    <property type="protein sequence ID" value="RSU14684.1"/>
    <property type="molecule type" value="Genomic_DNA"/>
</dbReference>
<keyword evidence="3" id="KW-1185">Reference proteome</keyword>
<evidence type="ECO:0008006" key="4">
    <source>
        <dbReference type="Google" id="ProtNLM"/>
    </source>
</evidence>
<evidence type="ECO:0000313" key="2">
    <source>
        <dbReference type="EMBL" id="RSU14684.1"/>
    </source>
</evidence>
<feature type="compositionally biased region" description="Polar residues" evidence="1">
    <location>
        <begin position="90"/>
        <end position="105"/>
    </location>
</feature>
<evidence type="ECO:0000313" key="3">
    <source>
        <dbReference type="Proteomes" id="UP000286773"/>
    </source>
</evidence>
<dbReference type="AlphaFoldDB" id="A0A430B2Z2"/>
<protein>
    <recommendedName>
        <fullName evidence="4">WxL domain-containing protein</fullName>
    </recommendedName>
</protein>
<sequence>MGSGKRGLKFLLITWLFFPQLMGNYFVRAEPAAVESSSAVSASSETATAETVLPETSLTNPSSETKTETRQTEKRSEESTTQPTKEKSSQTEPKPTAESETSSAPKQADSLANRLVSQELNYLPADLSLPGLVTDTENYTWRKAEVQDPWKGGILQLKVKDVVKGRDIARFENIVRPVLKMTYKVYLPPNNPNLTAESMRQAIIMGESSVIFAGRTVPLREDQIKIENNKTLVVDFDSKVSGFLEYISAFIDNFLNILAELLNTASSTEVGFTLTFDANQLGANGAVEDKSVGKVVSKGKLPPSADGRINLRHEFFGVRGTVVREASEAVTPTWNRYISPWNQDKANSDHFGKGDDTQIDGSQEVTGVGRVLKGENYASRLLQFPLGETYPHDNSTKRPEYYRIVNLFTKQTVGTANLAEATQHQPTYISSNANARGEVHRKVKTMFYGAADNRQSLSPVPLRAQTSDYLEMVNVLPFPGIDVTNVAAGTDQLKFNVNLKASNSDNVALRYELTGPGGQLINQNLGAVDGKITEAGGAVTFPMAVNPAHIREAGKYTLKIFAKDAAGIEVNRTVSFTVAINRPTELSWSKDDRTKELTLNIDKSEAAGQGLTRQFYWRDEDVGDKLQFQIKKGDKLLTTIDRTVTAENKVFTDLSATIPENEIAYGANVFTVEVYLVGADGKISDKQDALTLTVNVSGKLVFERSPEVLKWTKRNVRDSRGILKRDEGNGVELTVLDSRDMAAEQKNWQLTAQAVSEGDREVPFELVWKKGADTNPVSLAAAQVVMTGKDTEPQHYRYSGKWDNASGVLLNSNNYLPIGDYSGQVTVIWLLKDTPTAD</sequence>
<reference evidence="2 3" key="1">
    <citation type="submission" date="2017-05" db="EMBL/GenBank/DDBJ databases">
        <title>Vagococcus spp. assemblies.</title>
        <authorList>
            <person name="Gulvik C.A."/>
        </authorList>
    </citation>
    <scope>NUCLEOTIDE SEQUENCE [LARGE SCALE GENOMIC DNA]</scope>
    <source>
        <strain evidence="2 3">LMG 24798</strain>
    </source>
</reference>
<evidence type="ECO:0000256" key="1">
    <source>
        <dbReference type="SAM" id="MobiDB-lite"/>
    </source>
</evidence>
<name>A0A430B2Z2_9ENTE</name>
<dbReference type="Proteomes" id="UP000286773">
    <property type="component" value="Unassembled WGS sequence"/>
</dbReference>